<sequence>MSVSTKYIQKAHVAYFNSHPTRTQRDCQSFSAVSQQQIDATYHSKSLPGIHPSQYRLSSPNNAFSPKFRLWTEMEFLNRPQRQRRLLTLQPNRIIETGQEAYDISGMTYARFSTPTASTKPVLTRLRYHSRYHENIQSMLRFPPNTKGYLYYHLEKGMPPISGELRLRICDAPSDFDRGYDLINSDGFGPWSVPLYKLVHWNAYAGIYHLLSQEGLVDADLLSDVKRLPLHKSSTFLYDIEQPFVADLSHHINSFTLLKRNALVRFAIQVIFGKQRVPALTKSIWIKQDDPSTGKAQVRFVRSTLPEDAERPAYLLRFLKFFTPIQCVTPGYDFYMRQPQVGEFLQTRNRRGEYKPWRYVLRDNSNGRAIADFAGIKL</sequence>
<evidence type="ECO:0000313" key="1">
    <source>
        <dbReference type="EMBL" id="PPQ90639.1"/>
    </source>
</evidence>
<dbReference type="AlphaFoldDB" id="A0A409XIR0"/>
<protein>
    <submittedName>
        <fullName evidence="1">Uncharacterized protein</fullName>
    </submittedName>
</protein>
<keyword evidence="2" id="KW-1185">Reference proteome</keyword>
<proteinExistence type="predicted"/>
<comment type="caution">
    <text evidence="1">The sequence shown here is derived from an EMBL/GenBank/DDBJ whole genome shotgun (WGS) entry which is preliminary data.</text>
</comment>
<dbReference type="OrthoDB" id="2750929at2759"/>
<dbReference type="InParanoid" id="A0A409XIR0"/>
<gene>
    <name evidence="1" type="ORF">CVT25_006622</name>
</gene>
<accession>A0A409XIR0</accession>
<evidence type="ECO:0000313" key="2">
    <source>
        <dbReference type="Proteomes" id="UP000283269"/>
    </source>
</evidence>
<dbReference type="EMBL" id="NHYD01001584">
    <property type="protein sequence ID" value="PPQ90639.1"/>
    <property type="molecule type" value="Genomic_DNA"/>
</dbReference>
<organism evidence="1 2">
    <name type="scientific">Psilocybe cyanescens</name>
    <dbReference type="NCBI Taxonomy" id="93625"/>
    <lineage>
        <taxon>Eukaryota</taxon>
        <taxon>Fungi</taxon>
        <taxon>Dikarya</taxon>
        <taxon>Basidiomycota</taxon>
        <taxon>Agaricomycotina</taxon>
        <taxon>Agaricomycetes</taxon>
        <taxon>Agaricomycetidae</taxon>
        <taxon>Agaricales</taxon>
        <taxon>Agaricineae</taxon>
        <taxon>Strophariaceae</taxon>
        <taxon>Psilocybe</taxon>
    </lineage>
</organism>
<dbReference type="Proteomes" id="UP000283269">
    <property type="component" value="Unassembled WGS sequence"/>
</dbReference>
<reference evidence="1 2" key="1">
    <citation type="journal article" date="2018" name="Evol. Lett.">
        <title>Horizontal gene cluster transfer increased hallucinogenic mushroom diversity.</title>
        <authorList>
            <person name="Reynolds H.T."/>
            <person name="Vijayakumar V."/>
            <person name="Gluck-Thaler E."/>
            <person name="Korotkin H.B."/>
            <person name="Matheny P.B."/>
            <person name="Slot J.C."/>
        </authorList>
    </citation>
    <scope>NUCLEOTIDE SEQUENCE [LARGE SCALE GENOMIC DNA]</scope>
    <source>
        <strain evidence="1 2">2631</strain>
    </source>
</reference>
<name>A0A409XIR0_PSICY</name>